<reference evidence="1 2" key="1">
    <citation type="submission" date="2019-02" db="EMBL/GenBank/DDBJ databases">
        <title>Complete genome sequence of Burkholderia cenocepacia phage BcepSaruman.</title>
        <authorList>
            <person name="Park K."/>
            <person name="Liu M."/>
            <person name="Gill J."/>
        </authorList>
    </citation>
    <scope>NUCLEOTIDE SEQUENCE [LARGE SCALE GENOMIC DNA]</scope>
</reference>
<gene>
    <name evidence="1" type="ORF">BcepSaruman_410</name>
</gene>
<proteinExistence type="predicted"/>
<keyword evidence="2" id="KW-1185">Reference proteome</keyword>
<name>A0A4D5ZCP8_9CAUD</name>
<dbReference type="EMBL" id="MK552140">
    <property type="protein sequence ID" value="QBX06823.1"/>
    <property type="molecule type" value="Genomic_DNA"/>
</dbReference>
<evidence type="ECO:0000313" key="1">
    <source>
        <dbReference type="EMBL" id="QBX06823.1"/>
    </source>
</evidence>
<dbReference type="Proteomes" id="UP000296455">
    <property type="component" value="Segment"/>
</dbReference>
<protein>
    <submittedName>
        <fullName evidence="1">Uncharacterized protein</fullName>
    </submittedName>
</protein>
<sequence>MADRVFRTFKIGEQESRMLSQSPQALRALADLHDSWAVEADAFDMPSSSAYHSNLAQQMREQAADLAEAYDRGDDVTFKEE</sequence>
<accession>A0A4D5ZCP8</accession>
<evidence type="ECO:0000313" key="2">
    <source>
        <dbReference type="Proteomes" id="UP000296455"/>
    </source>
</evidence>
<organism evidence="1 2">
    <name type="scientific">Burkholderia phage BcepSaruman</name>
    <dbReference type="NCBI Taxonomy" id="2530032"/>
    <lineage>
        <taxon>Viruses</taxon>
        <taxon>Duplodnaviria</taxon>
        <taxon>Heunggongvirae</taxon>
        <taxon>Uroviricota</taxon>
        <taxon>Caudoviricetes</taxon>
        <taxon>Sarumanvirus</taxon>
        <taxon>Sarumanvirus bcepsaruman</taxon>
    </lineage>
</organism>